<evidence type="ECO:0000256" key="7">
    <source>
        <dbReference type="ARBA" id="ARBA00022958"/>
    </source>
</evidence>
<evidence type="ECO:0000256" key="4">
    <source>
        <dbReference type="ARBA" id="ARBA00022692"/>
    </source>
</evidence>
<evidence type="ECO:0000256" key="3">
    <source>
        <dbReference type="ARBA" id="ARBA00022538"/>
    </source>
</evidence>
<dbReference type="Proteomes" id="UP001243623">
    <property type="component" value="Chromosome"/>
</dbReference>
<keyword evidence="10 11" id="KW-0472">Membrane</keyword>
<comment type="subcellular location">
    <subcellularLocation>
        <location evidence="11">Cell membrane</location>
        <topology evidence="11">Single-pass membrane protein</topology>
    </subcellularLocation>
</comment>
<dbReference type="PIRSF" id="PIRSF001296">
    <property type="entry name" value="K_ATPase_KdpC"/>
    <property type="match status" value="1"/>
</dbReference>
<protein>
    <recommendedName>
        <fullName evidence="11">Potassium-transporting ATPase KdpC subunit</fullName>
    </recommendedName>
    <alternativeName>
        <fullName evidence="11">ATP phosphohydrolase [potassium-transporting] C chain</fullName>
    </alternativeName>
    <alternativeName>
        <fullName evidence="11">Potassium-binding and translocating subunit C</fullName>
    </alternativeName>
    <alternativeName>
        <fullName evidence="11">Potassium-translocating ATPase C chain</fullName>
    </alternativeName>
</protein>
<organism evidence="12 13">
    <name type="scientific">Selenobaculum gibii</name>
    <dbReference type="NCBI Taxonomy" id="3054208"/>
    <lineage>
        <taxon>Bacteria</taxon>
        <taxon>Bacillati</taxon>
        <taxon>Bacillota</taxon>
        <taxon>Negativicutes</taxon>
        <taxon>Selenomonadales</taxon>
        <taxon>Selenomonadaceae</taxon>
        <taxon>Selenobaculum</taxon>
    </lineage>
</organism>
<dbReference type="NCBIfam" id="TIGR00681">
    <property type="entry name" value="kdpC"/>
    <property type="match status" value="1"/>
</dbReference>
<comment type="function">
    <text evidence="11">Part of the high-affinity ATP-driven potassium transport (or Kdp) system, which catalyzes the hydrolysis of ATP coupled with the electrogenic transport of potassium into the cytoplasm. This subunit acts as a catalytic chaperone that increases the ATP-binding affinity of the ATP-hydrolyzing subunit KdpB by the formation of a transient KdpB/KdpC/ATP ternary complex.</text>
</comment>
<keyword evidence="7 11" id="KW-0630">Potassium</keyword>
<proteinExistence type="inferred from homology"/>
<dbReference type="NCBIfam" id="NF001454">
    <property type="entry name" value="PRK00315.1"/>
    <property type="match status" value="1"/>
</dbReference>
<dbReference type="GO" id="GO:0005524">
    <property type="term" value="F:ATP binding"/>
    <property type="evidence" value="ECO:0007669"/>
    <property type="project" value="UniProtKB-UniRule"/>
</dbReference>
<evidence type="ECO:0000313" key="13">
    <source>
        <dbReference type="Proteomes" id="UP001243623"/>
    </source>
</evidence>
<dbReference type="GO" id="GO:0008556">
    <property type="term" value="F:P-type potassium transmembrane transporter activity"/>
    <property type="evidence" value="ECO:0007669"/>
    <property type="project" value="InterPro"/>
</dbReference>
<dbReference type="RefSeq" id="WP_147669589.1">
    <property type="nucleotide sequence ID" value="NZ_CP120678.1"/>
</dbReference>
<name>A0A9Y2ESN3_9FIRM</name>
<dbReference type="AlphaFoldDB" id="A0A9Y2ESN3"/>
<keyword evidence="2 11" id="KW-1003">Cell membrane</keyword>
<comment type="subunit">
    <text evidence="11">The system is composed of three essential subunits: KdpA, KdpB and KdpC.</text>
</comment>
<keyword evidence="3 11" id="KW-0633">Potassium transport</keyword>
<evidence type="ECO:0000256" key="10">
    <source>
        <dbReference type="ARBA" id="ARBA00023136"/>
    </source>
</evidence>
<dbReference type="PANTHER" id="PTHR30042">
    <property type="entry name" value="POTASSIUM-TRANSPORTING ATPASE C CHAIN"/>
    <property type="match status" value="1"/>
</dbReference>
<sequence>MKSLIYRAFGMLCVMTFLCGGIYPLAVTAISQAAFPDEANGSIIKIDNKVYGTKFLAQQFTGKQYMWGRIMRLDTESFTDKNGNSYFYAAPDNISPASNDYDSLVAQRVQKIKESNPDARIDSIPVDLVTNSGSGLDPHISLAAAEYQIPRLAKERQMSETEIQKIIDDYTTDKFLGVFGEPVVNVLQVNLALDGLLK</sequence>
<evidence type="ECO:0000256" key="6">
    <source>
        <dbReference type="ARBA" id="ARBA00022840"/>
    </source>
</evidence>
<keyword evidence="1 11" id="KW-0813">Transport</keyword>
<reference evidence="12" key="1">
    <citation type="submission" date="2023-03" db="EMBL/GenBank/DDBJ databases">
        <title>Selenobaculum gbiensis gen. nov. sp. nov., a new bacterium isolated from the gut microbiota of IBD patient.</title>
        <authorList>
            <person name="Yeo S."/>
            <person name="Park H."/>
            <person name="Huh C.S."/>
        </authorList>
    </citation>
    <scope>NUCLEOTIDE SEQUENCE</scope>
    <source>
        <strain evidence="12">ICN-92133</strain>
    </source>
</reference>
<evidence type="ECO:0000313" key="12">
    <source>
        <dbReference type="EMBL" id="WIW70546.1"/>
    </source>
</evidence>
<dbReference type="EMBL" id="CP120678">
    <property type="protein sequence ID" value="WIW70546.1"/>
    <property type="molecule type" value="Genomic_DNA"/>
</dbReference>
<keyword evidence="6 11" id="KW-0067">ATP-binding</keyword>
<evidence type="ECO:0000256" key="1">
    <source>
        <dbReference type="ARBA" id="ARBA00022448"/>
    </source>
</evidence>
<dbReference type="HAMAP" id="MF_00276">
    <property type="entry name" value="KdpC"/>
    <property type="match status" value="1"/>
</dbReference>
<keyword evidence="9 11" id="KW-0406">Ion transport</keyword>
<evidence type="ECO:0000256" key="9">
    <source>
        <dbReference type="ARBA" id="ARBA00023065"/>
    </source>
</evidence>
<accession>A0A9Y2ESN3</accession>
<dbReference type="Pfam" id="PF02669">
    <property type="entry name" value="KdpC"/>
    <property type="match status" value="1"/>
</dbReference>
<evidence type="ECO:0000256" key="2">
    <source>
        <dbReference type="ARBA" id="ARBA00022475"/>
    </source>
</evidence>
<dbReference type="PANTHER" id="PTHR30042:SF2">
    <property type="entry name" value="POTASSIUM-TRANSPORTING ATPASE KDPC SUBUNIT"/>
    <property type="match status" value="1"/>
</dbReference>
<dbReference type="KEGG" id="sgbi:P3F81_11765"/>
<gene>
    <name evidence="11 12" type="primary">kdpC</name>
    <name evidence="12" type="ORF">P3F81_11765</name>
</gene>
<keyword evidence="8 11" id="KW-1133">Transmembrane helix</keyword>
<comment type="similarity">
    <text evidence="11">Belongs to the KdpC family.</text>
</comment>
<keyword evidence="4 11" id="KW-0812">Transmembrane</keyword>
<keyword evidence="5 11" id="KW-0547">Nucleotide-binding</keyword>
<evidence type="ECO:0000256" key="5">
    <source>
        <dbReference type="ARBA" id="ARBA00022741"/>
    </source>
</evidence>
<dbReference type="GO" id="GO:0005886">
    <property type="term" value="C:plasma membrane"/>
    <property type="evidence" value="ECO:0007669"/>
    <property type="project" value="UniProtKB-SubCell"/>
</dbReference>
<evidence type="ECO:0000256" key="11">
    <source>
        <dbReference type="HAMAP-Rule" id="MF_00276"/>
    </source>
</evidence>
<evidence type="ECO:0000256" key="8">
    <source>
        <dbReference type="ARBA" id="ARBA00022989"/>
    </source>
</evidence>
<dbReference type="InterPro" id="IPR003820">
    <property type="entry name" value="KdpC"/>
</dbReference>
<keyword evidence="13" id="KW-1185">Reference proteome</keyword>